<dbReference type="Proteomes" id="UP000255106">
    <property type="component" value="Unassembled WGS sequence"/>
</dbReference>
<keyword evidence="1" id="KW-0378">Hydrolase</keyword>
<dbReference type="AlphaFoldDB" id="A0A377LSG0"/>
<sequence length="47" mass="5458">MQDSVFRLVSNTVDVVIKTHPFAEILYWGRTFSTFRRRMPLRSNAGG</sequence>
<proteinExistence type="predicted"/>
<dbReference type="EMBL" id="UGJB01000004">
    <property type="protein sequence ID" value="STQ08290.1"/>
    <property type="molecule type" value="Genomic_DNA"/>
</dbReference>
<accession>A0A377LSG0</accession>
<name>A0A377LSG0_ENTCL</name>
<evidence type="ECO:0000313" key="1">
    <source>
        <dbReference type="EMBL" id="STQ08290.1"/>
    </source>
</evidence>
<evidence type="ECO:0000313" key="2">
    <source>
        <dbReference type="Proteomes" id="UP000255106"/>
    </source>
</evidence>
<dbReference type="GO" id="GO:0016787">
    <property type="term" value="F:hydrolase activity"/>
    <property type="evidence" value="ECO:0007669"/>
    <property type="project" value="UniProtKB-KW"/>
</dbReference>
<protein>
    <submittedName>
        <fullName evidence="1">Glycoside hydrolase, clan GH-D</fullName>
    </submittedName>
</protein>
<reference evidence="1 2" key="1">
    <citation type="submission" date="2018-06" db="EMBL/GenBank/DDBJ databases">
        <authorList>
            <consortium name="Pathogen Informatics"/>
            <person name="Doyle S."/>
        </authorList>
    </citation>
    <scope>NUCLEOTIDE SEQUENCE [LARGE SCALE GENOMIC DNA]</scope>
    <source>
        <strain evidence="1 2">NCTC10005</strain>
    </source>
</reference>
<organism evidence="1 2">
    <name type="scientific">Enterobacter cloacae</name>
    <dbReference type="NCBI Taxonomy" id="550"/>
    <lineage>
        <taxon>Bacteria</taxon>
        <taxon>Pseudomonadati</taxon>
        <taxon>Pseudomonadota</taxon>
        <taxon>Gammaproteobacteria</taxon>
        <taxon>Enterobacterales</taxon>
        <taxon>Enterobacteriaceae</taxon>
        <taxon>Enterobacter</taxon>
        <taxon>Enterobacter cloacae complex</taxon>
    </lineage>
</organism>
<gene>
    <name evidence="1" type="ORF">NCTC10005_00951</name>
</gene>